<evidence type="ECO:0000313" key="1">
    <source>
        <dbReference type="EMBL" id="EFE49245.1"/>
    </source>
</evidence>
<protein>
    <submittedName>
        <fullName evidence="1">Uncharacterized protein</fullName>
    </submittedName>
</protein>
<reference evidence="1 2" key="1">
    <citation type="submission" date="2010-02" db="EMBL/GenBank/DDBJ databases">
        <authorList>
            <person name="Weinstock G."/>
            <person name="Sodergren E."/>
            <person name="Clifton S."/>
            <person name="Fulton L."/>
            <person name="Fulton B."/>
            <person name="Courtney L."/>
            <person name="Fronick C."/>
            <person name="Harrison M."/>
            <person name="Strong C."/>
            <person name="Farmer C."/>
            <person name="Delahaunty K."/>
            <person name="Markovic C."/>
            <person name="Hall O."/>
            <person name="Minx P."/>
            <person name="Tomlinson C."/>
            <person name="Mitreva M."/>
            <person name="Nelson J."/>
            <person name="Hou S."/>
            <person name="Wollam A."/>
            <person name="Pepin K.H."/>
            <person name="Johnson M."/>
            <person name="Bhonagiri V."/>
            <person name="Zhang X."/>
            <person name="Suruliraj S."/>
            <person name="Warren W."/>
            <person name="Chinwalla A."/>
            <person name="Mardis E.R."/>
            <person name="Wilson R.K."/>
        </authorList>
    </citation>
    <scope>NUCLEOTIDE SEQUENCE [LARGE SCALE GENOMIC DNA]</scope>
    <source>
        <strain evidence="1 2">ATCC 29315</strain>
    </source>
</reference>
<accession>D4DSE9</accession>
<sequence length="214" mass="21358">MRRGCCRCRGRRIAVVFSGAGWFAAGGEAVEGCVYGGFAQFVEMVLAEAEQQAAVAEAVDAGQLQGQGGGGVLFGAGGGGGEFGGEEVEMEGVRPGAAVVVAGEFLQGFVAPRQAAVFDCLTAVKLAGVDAGRACDVAGEGGGFGDECGPEAVVVEVLVEGERGEEDEVLVEVGEVHGRLLGAAGKRRAVCLSGGLFGVGAAVEGKPLQPPVCL</sequence>
<evidence type="ECO:0000313" key="2">
    <source>
        <dbReference type="Proteomes" id="UP000005536"/>
    </source>
</evidence>
<name>D4DSE9_NEIEG</name>
<dbReference type="EMBL" id="ADBF01000216">
    <property type="protein sequence ID" value="EFE49245.1"/>
    <property type="molecule type" value="Genomic_DNA"/>
</dbReference>
<gene>
    <name evidence="1" type="ORF">NEIELOOT_01994</name>
</gene>
<dbReference type="AlphaFoldDB" id="D4DSE9"/>
<organism evidence="1 2">
    <name type="scientific">Neisseria elongata subsp. glycolytica ATCC 29315</name>
    <dbReference type="NCBI Taxonomy" id="546263"/>
    <lineage>
        <taxon>Bacteria</taxon>
        <taxon>Pseudomonadati</taxon>
        <taxon>Pseudomonadota</taxon>
        <taxon>Betaproteobacteria</taxon>
        <taxon>Neisseriales</taxon>
        <taxon>Neisseriaceae</taxon>
        <taxon>Neisseria</taxon>
    </lineage>
</organism>
<proteinExistence type="predicted"/>
<dbReference type="Proteomes" id="UP000005536">
    <property type="component" value="Unassembled WGS sequence"/>
</dbReference>
<comment type="caution">
    <text evidence="1">The sequence shown here is derived from an EMBL/GenBank/DDBJ whole genome shotgun (WGS) entry which is preliminary data.</text>
</comment>